<sequence length="119" mass="13213">MDGAWNESQPIYQQLRDRVVGMMLDGAVAEGDAIPSVRQVAAECQVNPLTVMKAYQQLSDEGLVEKRRGLGLFVAQGALARLGESERQKFLTEQWPETLRTIRRLGLSLNDLLKEGDVA</sequence>
<feature type="domain" description="HTH gntR-type" evidence="4">
    <location>
        <begin position="9"/>
        <end position="77"/>
    </location>
</feature>
<dbReference type="PATRIC" id="fig|38307.3.peg.882"/>
<name>A0A1B6VLR7_9PROT</name>
<dbReference type="OrthoDB" id="9808698at2"/>
<keyword evidence="2" id="KW-0238">DNA-binding</keyword>
<dbReference type="PROSITE" id="PS50949">
    <property type="entry name" value="HTH_GNTR"/>
    <property type="match status" value="1"/>
</dbReference>
<dbReference type="InterPro" id="IPR000524">
    <property type="entry name" value="Tscrpt_reg_HTH_GntR"/>
</dbReference>
<evidence type="ECO:0000256" key="2">
    <source>
        <dbReference type="ARBA" id="ARBA00023125"/>
    </source>
</evidence>
<evidence type="ECO:0000313" key="6">
    <source>
        <dbReference type="Proteomes" id="UP000077786"/>
    </source>
</evidence>
<protein>
    <submittedName>
        <fullName evidence="5">GntR family transcriptional regulator</fullName>
    </submittedName>
</protein>
<dbReference type="Pfam" id="PF00392">
    <property type="entry name" value="GntR"/>
    <property type="match status" value="1"/>
</dbReference>
<dbReference type="AlphaFoldDB" id="A0A1B6VLR7"/>
<dbReference type="GeneID" id="89649529"/>
<keyword evidence="1" id="KW-0805">Transcription regulation</keyword>
<dbReference type="InterPro" id="IPR036388">
    <property type="entry name" value="WH-like_DNA-bd_sf"/>
</dbReference>
<dbReference type="InterPro" id="IPR036390">
    <property type="entry name" value="WH_DNA-bd_sf"/>
</dbReference>
<dbReference type="SUPFAM" id="SSF46785">
    <property type="entry name" value="Winged helix' DNA-binding domain"/>
    <property type="match status" value="1"/>
</dbReference>
<gene>
    <name evidence="5" type="ORF">A0123_00857</name>
</gene>
<evidence type="ECO:0000256" key="3">
    <source>
        <dbReference type="ARBA" id="ARBA00023163"/>
    </source>
</evidence>
<dbReference type="Proteomes" id="UP000077786">
    <property type="component" value="Unassembled WGS sequence"/>
</dbReference>
<dbReference type="GO" id="GO:0003700">
    <property type="term" value="F:DNA-binding transcription factor activity"/>
    <property type="evidence" value="ECO:0007669"/>
    <property type="project" value="InterPro"/>
</dbReference>
<accession>A0A1B6VLR7</accession>
<dbReference type="EMBL" id="LUTU01000005">
    <property type="protein sequence ID" value="OAJ68154.1"/>
    <property type="molecule type" value="Genomic_DNA"/>
</dbReference>
<keyword evidence="3" id="KW-0804">Transcription</keyword>
<reference evidence="5 6" key="1">
    <citation type="submission" date="2016-03" db="EMBL/GenBank/DDBJ databases">
        <title>Draft genome sequence of Gluconobacter cerinus strain CECT 9110.</title>
        <authorList>
            <person name="Sainz F."/>
            <person name="Mas A."/>
            <person name="Torija M.J."/>
        </authorList>
    </citation>
    <scope>NUCLEOTIDE SEQUENCE [LARGE SCALE GENOMIC DNA]</scope>
    <source>
        <strain evidence="5 6">CECT 9110</strain>
    </source>
</reference>
<evidence type="ECO:0000256" key="1">
    <source>
        <dbReference type="ARBA" id="ARBA00023015"/>
    </source>
</evidence>
<dbReference type="SMART" id="SM00345">
    <property type="entry name" value="HTH_GNTR"/>
    <property type="match status" value="1"/>
</dbReference>
<dbReference type="CDD" id="cd07377">
    <property type="entry name" value="WHTH_GntR"/>
    <property type="match status" value="1"/>
</dbReference>
<dbReference type="PANTHER" id="PTHR38445">
    <property type="entry name" value="HTH-TYPE TRANSCRIPTIONAL REPRESSOR YTRA"/>
    <property type="match status" value="1"/>
</dbReference>
<dbReference type="PANTHER" id="PTHR38445:SF10">
    <property type="entry name" value="GNTR-FAMILY TRANSCRIPTIONAL REGULATOR"/>
    <property type="match status" value="1"/>
</dbReference>
<dbReference type="Gene3D" id="6.10.250.1220">
    <property type="match status" value="1"/>
</dbReference>
<dbReference type="RefSeq" id="WP_083956250.1">
    <property type="nucleotide sequence ID" value="NZ_JACRVY010000001.1"/>
</dbReference>
<evidence type="ECO:0000259" key="4">
    <source>
        <dbReference type="PROSITE" id="PS50949"/>
    </source>
</evidence>
<comment type="caution">
    <text evidence="5">The sequence shown here is derived from an EMBL/GenBank/DDBJ whole genome shotgun (WGS) entry which is preliminary data.</text>
</comment>
<dbReference type="Gene3D" id="1.10.10.10">
    <property type="entry name" value="Winged helix-like DNA-binding domain superfamily/Winged helix DNA-binding domain"/>
    <property type="match status" value="1"/>
</dbReference>
<evidence type="ECO:0000313" key="5">
    <source>
        <dbReference type="EMBL" id="OAJ68154.1"/>
    </source>
</evidence>
<organism evidence="5 6">
    <name type="scientific">Gluconobacter cerinus</name>
    <dbReference type="NCBI Taxonomy" id="38307"/>
    <lineage>
        <taxon>Bacteria</taxon>
        <taxon>Pseudomonadati</taxon>
        <taxon>Pseudomonadota</taxon>
        <taxon>Alphaproteobacteria</taxon>
        <taxon>Acetobacterales</taxon>
        <taxon>Acetobacteraceae</taxon>
        <taxon>Gluconobacter</taxon>
    </lineage>
</organism>
<proteinExistence type="predicted"/>
<dbReference type="GO" id="GO:0003677">
    <property type="term" value="F:DNA binding"/>
    <property type="evidence" value="ECO:0007669"/>
    <property type="project" value="UniProtKB-KW"/>
</dbReference>